<dbReference type="AlphaFoldDB" id="A0A914PUG4"/>
<sequence length="476" mass="54199">MISIQRDNIRRLFLYDLEFGISKSGKFVVIICKPLSGRQLVREFIIKSEGNWQGIRCVQKKKPDTYVIKIRGLFYTSVEHEYFQKEQEENKQKYDSIAPRENDRNQTAAADIPGSSKTKTPCSNFSPPTSTPRFQPRRFCRSRTPIFQSIATERKARRSVRNNVAPTPPKKSRSKSMEFDNHSDPSDKTVSFVPLQRTKSTENLCFNRKSYSQNTSKNGTQALDNTSSTTSSTNISTPINLSSSSKPRILYSAKIPAPSSFASSPSSPFSTSSSQSLPLSSTANFVNKVMTNKTPTRTFKDFILSPTPSSTSSTTTTPSNLSDLTTTIKCYKPSTFFLKKSCEKLEINFFNEAYNMFWFNFQKVSPNSIPENIYETFEEIYHGFECISLYFTGNEENAAIIQNPISREKEGETLFSKSIKELHFQTISKWFDCRIGIFVGNNWKRFGNWSETDSDIPTMLLEMKENGKYSIIKSLK</sequence>
<dbReference type="WBParaSite" id="PDA_v2.g21889.t1">
    <property type="protein sequence ID" value="PDA_v2.g21889.t1"/>
    <property type="gene ID" value="PDA_v2.g21889"/>
</dbReference>
<evidence type="ECO:0000313" key="3">
    <source>
        <dbReference type="WBParaSite" id="PDA_v2.g21889.t1"/>
    </source>
</evidence>
<feature type="compositionally biased region" description="Polar residues" evidence="1">
    <location>
        <begin position="197"/>
        <end position="224"/>
    </location>
</feature>
<feature type="compositionally biased region" description="Low complexity" evidence="1">
    <location>
        <begin position="225"/>
        <end position="240"/>
    </location>
</feature>
<feature type="compositionally biased region" description="Basic and acidic residues" evidence="1">
    <location>
        <begin position="87"/>
        <end position="104"/>
    </location>
</feature>
<keyword evidence="2" id="KW-1185">Reference proteome</keyword>
<feature type="region of interest" description="Disordered" evidence="1">
    <location>
        <begin position="87"/>
        <end position="240"/>
    </location>
</feature>
<dbReference type="Proteomes" id="UP000887578">
    <property type="component" value="Unplaced"/>
</dbReference>
<proteinExistence type="predicted"/>
<reference evidence="3" key="1">
    <citation type="submission" date="2022-11" db="UniProtKB">
        <authorList>
            <consortium name="WormBaseParasite"/>
        </authorList>
    </citation>
    <scope>IDENTIFICATION</scope>
</reference>
<protein>
    <submittedName>
        <fullName evidence="3">Uncharacterized protein</fullName>
    </submittedName>
</protein>
<feature type="compositionally biased region" description="Polar residues" evidence="1">
    <location>
        <begin position="115"/>
        <end position="133"/>
    </location>
</feature>
<evidence type="ECO:0000256" key="1">
    <source>
        <dbReference type="SAM" id="MobiDB-lite"/>
    </source>
</evidence>
<name>A0A914PUG4_9BILA</name>
<accession>A0A914PUG4</accession>
<evidence type="ECO:0000313" key="2">
    <source>
        <dbReference type="Proteomes" id="UP000887578"/>
    </source>
</evidence>
<feature type="compositionally biased region" description="Basic and acidic residues" evidence="1">
    <location>
        <begin position="175"/>
        <end position="187"/>
    </location>
</feature>
<organism evidence="2 3">
    <name type="scientific">Panagrolaimus davidi</name>
    <dbReference type="NCBI Taxonomy" id="227884"/>
    <lineage>
        <taxon>Eukaryota</taxon>
        <taxon>Metazoa</taxon>
        <taxon>Ecdysozoa</taxon>
        <taxon>Nematoda</taxon>
        <taxon>Chromadorea</taxon>
        <taxon>Rhabditida</taxon>
        <taxon>Tylenchina</taxon>
        <taxon>Panagrolaimomorpha</taxon>
        <taxon>Panagrolaimoidea</taxon>
        <taxon>Panagrolaimidae</taxon>
        <taxon>Panagrolaimus</taxon>
    </lineage>
</organism>